<sequence>MKEVIKGEEGNQNKVNKRRKTVKICPNGRDDEEKGEEFSTMKLNKRRRKTVNNSQNGSGNDVDSGRDVVIGGELNGSRDDEDRGSDIVSLMEERKGEEVNPNELNNRSGETGKNGKNDHDVGSRDNEESGRDDAILMEHEKEEKDGQNELNKSSNETGQNAHDVGEGSRSNTNILREEEKGVELNPRKLNRRKAAETVQIRSDDDDEANRSGSDSDIAILA</sequence>
<evidence type="ECO:0000313" key="2">
    <source>
        <dbReference type="EMBL" id="KAL3504177.1"/>
    </source>
</evidence>
<feature type="compositionally biased region" description="Basic and acidic residues" evidence="1">
    <location>
        <begin position="76"/>
        <end position="98"/>
    </location>
</feature>
<proteinExistence type="predicted"/>
<reference evidence="2 3" key="1">
    <citation type="submission" date="2024-11" db="EMBL/GenBank/DDBJ databases">
        <title>A near-complete genome assembly of Cinchona calisaya.</title>
        <authorList>
            <person name="Lian D.C."/>
            <person name="Zhao X.W."/>
            <person name="Wei L."/>
        </authorList>
    </citation>
    <scope>NUCLEOTIDE SEQUENCE [LARGE SCALE GENOMIC DNA]</scope>
    <source>
        <tissue evidence="2">Nenye</tissue>
    </source>
</reference>
<dbReference type="Proteomes" id="UP001630127">
    <property type="component" value="Unassembled WGS sequence"/>
</dbReference>
<dbReference type="EMBL" id="JBJUIK010000014">
    <property type="protein sequence ID" value="KAL3504177.1"/>
    <property type="molecule type" value="Genomic_DNA"/>
</dbReference>
<gene>
    <name evidence="2" type="ORF">ACH5RR_034018</name>
</gene>
<feature type="compositionally biased region" description="Basic and acidic residues" evidence="1">
    <location>
        <begin position="1"/>
        <end position="11"/>
    </location>
</feature>
<feature type="compositionally biased region" description="Polar residues" evidence="1">
    <location>
        <begin position="102"/>
        <end position="111"/>
    </location>
</feature>
<evidence type="ECO:0000313" key="3">
    <source>
        <dbReference type="Proteomes" id="UP001630127"/>
    </source>
</evidence>
<accession>A0ABD2Y9N8</accession>
<name>A0ABD2Y9N8_9GENT</name>
<feature type="compositionally biased region" description="Polar residues" evidence="1">
    <location>
        <begin position="148"/>
        <end position="160"/>
    </location>
</feature>
<feature type="compositionally biased region" description="Polar residues" evidence="1">
    <location>
        <begin position="51"/>
        <end position="61"/>
    </location>
</feature>
<organism evidence="2 3">
    <name type="scientific">Cinchona calisaya</name>
    <dbReference type="NCBI Taxonomy" id="153742"/>
    <lineage>
        <taxon>Eukaryota</taxon>
        <taxon>Viridiplantae</taxon>
        <taxon>Streptophyta</taxon>
        <taxon>Embryophyta</taxon>
        <taxon>Tracheophyta</taxon>
        <taxon>Spermatophyta</taxon>
        <taxon>Magnoliopsida</taxon>
        <taxon>eudicotyledons</taxon>
        <taxon>Gunneridae</taxon>
        <taxon>Pentapetalae</taxon>
        <taxon>asterids</taxon>
        <taxon>lamiids</taxon>
        <taxon>Gentianales</taxon>
        <taxon>Rubiaceae</taxon>
        <taxon>Cinchonoideae</taxon>
        <taxon>Cinchoneae</taxon>
        <taxon>Cinchona</taxon>
    </lineage>
</organism>
<feature type="compositionally biased region" description="Basic and acidic residues" evidence="1">
    <location>
        <begin position="28"/>
        <end position="39"/>
    </location>
</feature>
<keyword evidence="3" id="KW-1185">Reference proteome</keyword>
<dbReference type="AlphaFoldDB" id="A0ABD2Y9N8"/>
<protein>
    <submittedName>
        <fullName evidence="2">Uncharacterized protein</fullName>
    </submittedName>
</protein>
<feature type="region of interest" description="Disordered" evidence="1">
    <location>
        <begin position="1"/>
        <end position="221"/>
    </location>
</feature>
<evidence type="ECO:0000256" key="1">
    <source>
        <dbReference type="SAM" id="MobiDB-lite"/>
    </source>
</evidence>
<feature type="compositionally biased region" description="Basic and acidic residues" evidence="1">
    <location>
        <begin position="175"/>
        <end position="186"/>
    </location>
</feature>
<comment type="caution">
    <text evidence="2">The sequence shown here is derived from an EMBL/GenBank/DDBJ whole genome shotgun (WGS) entry which is preliminary data.</text>
</comment>
<feature type="compositionally biased region" description="Basic and acidic residues" evidence="1">
    <location>
        <begin position="113"/>
        <end position="147"/>
    </location>
</feature>